<evidence type="ECO:0000313" key="2">
    <source>
        <dbReference type="Proteomes" id="UP000664052"/>
    </source>
</evidence>
<protein>
    <recommendedName>
        <fullName evidence="3">LamG domain-containing protein</fullName>
    </recommendedName>
</protein>
<keyword evidence="2" id="KW-1185">Reference proteome</keyword>
<sequence>MTAPLELTPAGAGLFLEGARLKNAGLWAVDFLDASGQVLCRVALPNLSLQEEPPALLHPVVTGDVQRTGTVHEARLRSGPTTVAPLTVGLYADTDRQLRLPTLDLVLGRRLKLSDFRLPYLHHTPVIVGTRDVYGPPASYFPATLDLPDDFTGNVHLLETPGSALPLGTVTTLVTYDERSASIPTATLPPFAAPAGMPSGLALVSTEAAPITDEGDFIRLGPTGGAKGGLATAGAVGFDFTLTNDVPGFFEFRFRGRMPASIDDAATLGAMWMDRVPGGFVIYTDWSFNIVFRNYANNQQLEIPYGLAANADVDVAFRYTDDPQGPGGSLQFYKDGVALGAPRTLTAKLKLQPVLPFFVNNIGWNHRNGTAGLGVRALDFTVPVPVFTQQFTAVGSSVVPANVARTLMFDATAIASPSGPYSLRYRLGSPDASAGEDLTVRVGPYVTAANEAHDVVLQDWSTGTPVQVGVYTMTKVVGQNLSLEDAEFGPLVGTWTEVTPLEAPIELGSLRYYCEGIRMRGYTQFQFGYDFAPSALPSTPFGDPQGIDSYMIPHKWVVRDRAGNPLGTLQQHDGTPLNQAGRSPVFEGPWDGVNKPLTTPTNRWVPFGTARAGLIWRSKQPEPVPPQTLGAKLPRYATDVPYAMHLDYSSNGFDWRLAFGGHGPDGQVNGFGNIRVMPFNPTDAETWVNDATVGAGDPYKGLYGTNSKRAVGSTWLKYTAFNMQARSPVTGPGGIRDDRQAIAEPVWLYLTNPSGQRWDGTPHRELALDYLTGYVSDPIHVFEDGRPRPLFRGRPARPITMRGHWYGWGEASTPPERAYYAKGGRPYEICDDANPWRAKVPVHGTAPGKPVFGTYQIDSSHAHQYPHWGSLLFRTPEFAFLGHKFWDQTRLYSNRILPGWGEVGERASAWAYLHAALAWKTAAKRSERLYSREDVLAFVQLQLEDFHDTYCATTPGFFNPPATFTSEFQLFTILVNRFGPGYMSNGEYQQHDFFIGYWLHALAIGERLGFNATLRARSAKLAAVLDWMVELHRKRIVGRLVEGPRLTISGNSYLFTLPASVVANAGGVAANLPQGYADLIPHLGQADTWAYNGPGTQGGTRDGQGLDLLMAGPSQLKYGLGLTGAALDTAEAAAAAWRNDRKAAEEAKGSDAGSGWFRYLQGSHNPMLPAAQGLDVDQEVLTDLSFTGLELSALASVDDV</sequence>
<dbReference type="EMBL" id="JAFIMU010000013">
    <property type="protein sequence ID" value="MBN8232710.1"/>
    <property type="molecule type" value="Genomic_DNA"/>
</dbReference>
<comment type="caution">
    <text evidence="1">The sequence shown here is derived from an EMBL/GenBank/DDBJ whole genome shotgun (WGS) entry which is preliminary data.</text>
</comment>
<accession>A0ABS3DMY1</accession>
<dbReference type="Proteomes" id="UP000664052">
    <property type="component" value="Unassembled WGS sequence"/>
</dbReference>
<name>A0ABS3DMY1_9BACT</name>
<evidence type="ECO:0000313" key="1">
    <source>
        <dbReference type="EMBL" id="MBN8232710.1"/>
    </source>
</evidence>
<reference evidence="1 2" key="1">
    <citation type="submission" date="2021-02" db="EMBL/GenBank/DDBJ databases">
        <title>De Novo genome assembly of isolated myxobacteria.</title>
        <authorList>
            <person name="Stevens D.C."/>
        </authorList>
    </citation>
    <scope>NUCLEOTIDE SEQUENCE [LARGE SCALE GENOMIC DNA]</scope>
    <source>
        <strain evidence="1 2">ATCC 29039</strain>
    </source>
</reference>
<evidence type="ECO:0008006" key="3">
    <source>
        <dbReference type="Google" id="ProtNLM"/>
    </source>
</evidence>
<gene>
    <name evidence="1" type="ORF">JYK02_34850</name>
</gene>
<proteinExistence type="predicted"/>
<organism evidence="1 2">
    <name type="scientific">Corallococcus macrosporus</name>
    <dbReference type="NCBI Taxonomy" id="35"/>
    <lineage>
        <taxon>Bacteria</taxon>
        <taxon>Pseudomonadati</taxon>
        <taxon>Myxococcota</taxon>
        <taxon>Myxococcia</taxon>
        <taxon>Myxococcales</taxon>
        <taxon>Cystobacterineae</taxon>
        <taxon>Myxococcaceae</taxon>
        <taxon>Corallococcus</taxon>
    </lineage>
</organism>
<dbReference type="RefSeq" id="WP_207057243.1">
    <property type="nucleotide sequence ID" value="NZ_JAFIMU010000013.1"/>
</dbReference>